<dbReference type="Proteomes" id="UP001323405">
    <property type="component" value="Unassembled WGS sequence"/>
</dbReference>
<reference evidence="2 3" key="1">
    <citation type="journal article" date="2023" name="bioRxiv">
        <title>High-quality genome assemblies of four members of thePodospora anserinaspecies complex.</title>
        <authorList>
            <person name="Ament-Velasquez S.L."/>
            <person name="Vogan A.A."/>
            <person name="Wallerman O."/>
            <person name="Hartmann F."/>
            <person name="Gautier V."/>
            <person name="Silar P."/>
            <person name="Giraud T."/>
            <person name="Johannesson H."/>
        </authorList>
    </citation>
    <scope>NUCLEOTIDE SEQUENCE [LARGE SCALE GENOMIC DNA]</scope>
    <source>
        <strain evidence="2 3">CBS 415.72m</strain>
    </source>
</reference>
<dbReference type="EMBL" id="JAFFHA010000007">
    <property type="protein sequence ID" value="KAK4653310.1"/>
    <property type="molecule type" value="Genomic_DNA"/>
</dbReference>
<proteinExistence type="predicted"/>
<dbReference type="PANTHER" id="PTHR35605">
    <property type="entry name" value="ECP2 EFFECTOR PROTEIN DOMAIN-CONTAINING PROTEIN-RELATED"/>
    <property type="match status" value="1"/>
</dbReference>
<feature type="chain" id="PRO_5046576856" description="Secreted protein" evidence="1">
    <location>
        <begin position="22"/>
        <end position="203"/>
    </location>
</feature>
<keyword evidence="1" id="KW-0732">Signal</keyword>
<dbReference type="PANTHER" id="PTHR35605:SF1">
    <property type="entry name" value="ECP2 EFFECTOR PROTEIN DOMAIN-CONTAINING PROTEIN-RELATED"/>
    <property type="match status" value="1"/>
</dbReference>
<evidence type="ECO:0000256" key="1">
    <source>
        <dbReference type="SAM" id="SignalP"/>
    </source>
</evidence>
<dbReference type="GeneID" id="87911522"/>
<evidence type="ECO:0000313" key="2">
    <source>
        <dbReference type="EMBL" id="KAK4653310.1"/>
    </source>
</evidence>
<evidence type="ECO:0000313" key="3">
    <source>
        <dbReference type="Proteomes" id="UP001323405"/>
    </source>
</evidence>
<dbReference type="RefSeq" id="XP_062742285.1">
    <property type="nucleotide sequence ID" value="XM_062891615.1"/>
</dbReference>
<accession>A0ABR0GC27</accession>
<organism evidence="2 3">
    <name type="scientific">Podospora pseudocomata</name>
    <dbReference type="NCBI Taxonomy" id="2093779"/>
    <lineage>
        <taxon>Eukaryota</taxon>
        <taxon>Fungi</taxon>
        <taxon>Dikarya</taxon>
        <taxon>Ascomycota</taxon>
        <taxon>Pezizomycotina</taxon>
        <taxon>Sordariomycetes</taxon>
        <taxon>Sordariomycetidae</taxon>
        <taxon>Sordariales</taxon>
        <taxon>Podosporaceae</taxon>
        <taxon>Podospora</taxon>
    </lineage>
</organism>
<keyword evidence="3" id="KW-1185">Reference proteome</keyword>
<protein>
    <recommendedName>
        <fullName evidence="4">Secreted protein</fullName>
    </recommendedName>
</protein>
<comment type="caution">
    <text evidence="2">The sequence shown here is derived from an EMBL/GenBank/DDBJ whole genome shotgun (WGS) entry which is preliminary data.</text>
</comment>
<sequence>MLTKTFFAVGALLTQLIHGAAEPPVSSYSVVEVEWSLPVDPNKPNGAREFITGTIEEAIRQMDAAHPGWSQTFTSNMQTVDPHVLMARGSSPESQSVNCHLDSGKGAANCVDIRDGARYLGSIDSPAPNNSPHSCGRVSCAYNSAIWWCNDNDSVKEIAWKNIASSAWFLQDNCLYYEGRTEKVFAQEFMKDKWDVCVTGDRC</sequence>
<name>A0ABR0GC27_9PEZI</name>
<gene>
    <name evidence="2" type="ORF">QC762_512170</name>
</gene>
<feature type="signal peptide" evidence="1">
    <location>
        <begin position="1"/>
        <end position="21"/>
    </location>
</feature>
<evidence type="ECO:0008006" key="4">
    <source>
        <dbReference type="Google" id="ProtNLM"/>
    </source>
</evidence>